<sequence>MFSRGNATSGAPIWSGMIQFANPANSGVANISSMIVPCIVNAWLNCSFDMIWRPGRASSARMSSAIRPPTQKNANDVTRYIVPMVLWSVVVSHFTTAMPGCFLRTGGAAGAVSAAAP</sequence>
<reference evidence="1 2" key="1">
    <citation type="submission" date="2016-09" db="EMBL/GenBank/DDBJ databases">
        <title>Streptomyces platensis DSM40041, a candidate organism with high potential of specific P450 cytochromes.</title>
        <authorList>
            <person name="Grumaz C."/>
            <person name="Vainshtein Y."/>
            <person name="Kirstahler P."/>
            <person name="Sohn K."/>
        </authorList>
    </citation>
    <scope>NUCLEOTIDE SEQUENCE [LARGE SCALE GENOMIC DNA]</scope>
    <source>
        <strain evidence="1 2">DSM 40041</strain>
    </source>
</reference>
<accession>A0ABX3XW35</accession>
<comment type="caution">
    <text evidence="1">The sequence shown here is derived from an EMBL/GenBank/DDBJ whole genome shotgun (WGS) entry which is preliminary data.</text>
</comment>
<dbReference type="Proteomes" id="UP000194225">
    <property type="component" value="Unassembled WGS sequence"/>
</dbReference>
<organism evidence="1 2">
    <name type="scientific">Streptomyces platensis</name>
    <dbReference type="NCBI Taxonomy" id="58346"/>
    <lineage>
        <taxon>Bacteria</taxon>
        <taxon>Bacillati</taxon>
        <taxon>Actinomycetota</taxon>
        <taxon>Actinomycetes</taxon>
        <taxon>Kitasatosporales</taxon>
        <taxon>Streptomycetaceae</taxon>
        <taxon>Streptomyces</taxon>
    </lineage>
</organism>
<name>A0ABX3XW35_STRPT</name>
<evidence type="ECO:0000313" key="1">
    <source>
        <dbReference type="EMBL" id="OSY45026.1"/>
    </source>
</evidence>
<protein>
    <submittedName>
        <fullName evidence="1">Uncharacterized protein</fullName>
    </submittedName>
</protein>
<proteinExistence type="predicted"/>
<evidence type="ECO:0000313" key="2">
    <source>
        <dbReference type="Proteomes" id="UP000194225"/>
    </source>
</evidence>
<dbReference type="EMBL" id="MIGA01000022">
    <property type="protein sequence ID" value="OSY45026.1"/>
    <property type="molecule type" value="Genomic_DNA"/>
</dbReference>
<gene>
    <name evidence="1" type="ORF">BG653_03626</name>
</gene>
<keyword evidence="2" id="KW-1185">Reference proteome</keyword>